<dbReference type="InterPro" id="IPR036388">
    <property type="entry name" value="WH-like_DNA-bd_sf"/>
</dbReference>
<evidence type="ECO:0000259" key="8">
    <source>
        <dbReference type="PROSITE" id="PS50949"/>
    </source>
</evidence>
<evidence type="ECO:0000256" key="2">
    <source>
        <dbReference type="ARBA" id="ARBA00005384"/>
    </source>
</evidence>
<dbReference type="InterPro" id="IPR000524">
    <property type="entry name" value="Tscrpt_reg_HTH_GntR"/>
</dbReference>
<evidence type="ECO:0000313" key="9">
    <source>
        <dbReference type="EMBL" id="MBB6453311.1"/>
    </source>
</evidence>
<dbReference type="SUPFAM" id="SSF46785">
    <property type="entry name" value="Winged helix' DNA-binding domain"/>
    <property type="match status" value="1"/>
</dbReference>
<proteinExistence type="inferred from homology"/>
<dbReference type="EMBL" id="JACHGH010000004">
    <property type="protein sequence ID" value="MBB6453311.1"/>
    <property type="molecule type" value="Genomic_DNA"/>
</dbReference>
<dbReference type="PANTHER" id="PTHR46577">
    <property type="entry name" value="HTH-TYPE TRANSCRIPTIONAL REGULATORY PROTEIN GABR"/>
    <property type="match status" value="1"/>
</dbReference>
<dbReference type="CDD" id="cd07377">
    <property type="entry name" value="WHTH_GntR"/>
    <property type="match status" value="1"/>
</dbReference>
<dbReference type="CDD" id="cd00609">
    <property type="entry name" value="AAT_like"/>
    <property type="match status" value="1"/>
</dbReference>
<dbReference type="SMART" id="SM00345">
    <property type="entry name" value="HTH_GNTR"/>
    <property type="match status" value="1"/>
</dbReference>
<keyword evidence="4" id="KW-0663">Pyridoxal phosphate</keyword>
<organism evidence="9 10">
    <name type="scientific">Salirhabdus euzebyi</name>
    <dbReference type="NCBI Taxonomy" id="394506"/>
    <lineage>
        <taxon>Bacteria</taxon>
        <taxon>Bacillati</taxon>
        <taxon>Bacillota</taxon>
        <taxon>Bacilli</taxon>
        <taxon>Bacillales</taxon>
        <taxon>Bacillaceae</taxon>
        <taxon>Salirhabdus</taxon>
    </lineage>
</organism>
<dbReference type="PROSITE" id="PS50949">
    <property type="entry name" value="HTH_GNTR"/>
    <property type="match status" value="1"/>
</dbReference>
<dbReference type="GO" id="GO:0008483">
    <property type="term" value="F:transaminase activity"/>
    <property type="evidence" value="ECO:0007669"/>
    <property type="project" value="UniProtKB-KW"/>
</dbReference>
<accession>A0A841Q4G9</accession>
<comment type="similarity">
    <text evidence="2">In the C-terminal section; belongs to the class-I pyridoxal-phosphate-dependent aminotransferase family.</text>
</comment>
<dbReference type="InterPro" id="IPR051446">
    <property type="entry name" value="HTH_trans_reg/aminotransferase"/>
</dbReference>
<dbReference type="Gene3D" id="1.10.10.10">
    <property type="entry name" value="Winged helix-like DNA-binding domain superfamily/Winged helix DNA-binding domain"/>
    <property type="match status" value="1"/>
</dbReference>
<dbReference type="RefSeq" id="WP_174495595.1">
    <property type="nucleotide sequence ID" value="NZ_CADDWK010000004.1"/>
</dbReference>
<evidence type="ECO:0000256" key="3">
    <source>
        <dbReference type="ARBA" id="ARBA00022576"/>
    </source>
</evidence>
<dbReference type="GO" id="GO:0003677">
    <property type="term" value="F:DNA binding"/>
    <property type="evidence" value="ECO:0007669"/>
    <property type="project" value="UniProtKB-KW"/>
</dbReference>
<keyword evidence="9" id="KW-0808">Transferase</keyword>
<evidence type="ECO:0000256" key="7">
    <source>
        <dbReference type="ARBA" id="ARBA00023163"/>
    </source>
</evidence>
<dbReference type="Gene3D" id="3.40.640.10">
    <property type="entry name" value="Type I PLP-dependent aspartate aminotransferase-like (Major domain)"/>
    <property type="match status" value="1"/>
</dbReference>
<dbReference type="InterPro" id="IPR036390">
    <property type="entry name" value="WH_DNA-bd_sf"/>
</dbReference>
<sequence length="473" mass="54744">MLEITPNLKDDPKLPLYVQLYEYVKNDILVGKLEAGTRLPSIRKLAEHLNISLNTVNHAYQQLLAEGYVESKERSGLYIVELETDLIKSKKDIPDSTTTQKPSKKYTYDFRYGTTDADHFPFQTWRKLMNQFIQYNDDVHVTYGDAKGEYRLRKEIASYVHQSRGVRCHPDQIIMGSGLQHLLSLLAQLFRIQGRSKIAVENPCYDGARAVFQNHGYHINPISLNEDGISIEDLHKSRANIVYVTPSHQFPMGMVMSIKQRMKILQWAKEKDGIIIEDDYDSEFRYSGKPIPSLQGLDSHEKVVYLGTFSKSFLPSIRVGYMILTPSLLASYEKYFALYDQPVSTMTQHALATFMEEGHWERHIRKMRKVYEKKYRILLQAIHHFFDNRVNVIGMDSGLHILVEVHNGMSEEQLMQAAERKDVRVYPVSKHYASGMDDTPPYIQLGFGGMSEENIWEGIRILQQAWFEERSFA</sequence>
<dbReference type="PANTHER" id="PTHR46577:SF1">
    <property type="entry name" value="HTH-TYPE TRANSCRIPTIONAL REGULATORY PROTEIN GABR"/>
    <property type="match status" value="1"/>
</dbReference>
<keyword evidence="3 9" id="KW-0032">Aminotransferase</keyword>
<keyword evidence="10" id="KW-1185">Reference proteome</keyword>
<keyword evidence="5" id="KW-0805">Transcription regulation</keyword>
<keyword evidence="7" id="KW-0804">Transcription</keyword>
<dbReference type="Pfam" id="PF00392">
    <property type="entry name" value="GntR"/>
    <property type="match status" value="1"/>
</dbReference>
<dbReference type="SUPFAM" id="SSF53383">
    <property type="entry name" value="PLP-dependent transferases"/>
    <property type="match status" value="1"/>
</dbReference>
<evidence type="ECO:0000256" key="4">
    <source>
        <dbReference type="ARBA" id="ARBA00022898"/>
    </source>
</evidence>
<dbReference type="InterPro" id="IPR015424">
    <property type="entry name" value="PyrdxlP-dep_Trfase"/>
</dbReference>
<dbReference type="AlphaFoldDB" id="A0A841Q4G9"/>
<protein>
    <submittedName>
        <fullName evidence="9">GntR family transcriptional regulator/MocR family aminotransferase</fullName>
    </submittedName>
</protein>
<evidence type="ECO:0000313" key="10">
    <source>
        <dbReference type="Proteomes" id="UP000581688"/>
    </source>
</evidence>
<name>A0A841Q4G9_9BACI</name>
<dbReference type="GO" id="GO:0003700">
    <property type="term" value="F:DNA-binding transcription factor activity"/>
    <property type="evidence" value="ECO:0007669"/>
    <property type="project" value="InterPro"/>
</dbReference>
<dbReference type="Proteomes" id="UP000581688">
    <property type="component" value="Unassembled WGS sequence"/>
</dbReference>
<dbReference type="InterPro" id="IPR004839">
    <property type="entry name" value="Aminotransferase_I/II_large"/>
</dbReference>
<evidence type="ECO:0000256" key="5">
    <source>
        <dbReference type="ARBA" id="ARBA00023015"/>
    </source>
</evidence>
<dbReference type="Pfam" id="PF00155">
    <property type="entry name" value="Aminotran_1_2"/>
    <property type="match status" value="1"/>
</dbReference>
<evidence type="ECO:0000256" key="1">
    <source>
        <dbReference type="ARBA" id="ARBA00001933"/>
    </source>
</evidence>
<dbReference type="InterPro" id="IPR015421">
    <property type="entry name" value="PyrdxlP-dep_Trfase_major"/>
</dbReference>
<keyword evidence="6" id="KW-0238">DNA-binding</keyword>
<comment type="cofactor">
    <cofactor evidence="1">
        <name>pyridoxal 5'-phosphate</name>
        <dbReference type="ChEBI" id="CHEBI:597326"/>
    </cofactor>
</comment>
<comment type="caution">
    <text evidence="9">The sequence shown here is derived from an EMBL/GenBank/DDBJ whole genome shotgun (WGS) entry which is preliminary data.</text>
</comment>
<evidence type="ECO:0000256" key="6">
    <source>
        <dbReference type="ARBA" id="ARBA00023125"/>
    </source>
</evidence>
<reference evidence="9 10" key="1">
    <citation type="submission" date="2020-08" db="EMBL/GenBank/DDBJ databases">
        <title>Genomic Encyclopedia of Type Strains, Phase IV (KMG-IV): sequencing the most valuable type-strain genomes for metagenomic binning, comparative biology and taxonomic classification.</title>
        <authorList>
            <person name="Goeker M."/>
        </authorList>
    </citation>
    <scope>NUCLEOTIDE SEQUENCE [LARGE SCALE GENOMIC DNA]</scope>
    <source>
        <strain evidence="9 10">DSM 19612</strain>
    </source>
</reference>
<dbReference type="GO" id="GO:0030170">
    <property type="term" value="F:pyridoxal phosphate binding"/>
    <property type="evidence" value="ECO:0007669"/>
    <property type="project" value="InterPro"/>
</dbReference>
<feature type="domain" description="HTH gntR-type" evidence="8">
    <location>
        <begin position="14"/>
        <end position="82"/>
    </location>
</feature>
<gene>
    <name evidence="9" type="ORF">HNQ94_001759</name>
</gene>